<accession>A0A6A6LIL4</accession>
<proteinExistence type="predicted"/>
<keyword evidence="3" id="KW-1185">Reference proteome</keyword>
<dbReference type="EMBL" id="JAAGAX010000011">
    <property type="protein sequence ID" value="KAF2299459.1"/>
    <property type="molecule type" value="Genomic_DNA"/>
</dbReference>
<gene>
    <name evidence="2" type="ORF">GH714_032019</name>
</gene>
<feature type="transmembrane region" description="Helical" evidence="1">
    <location>
        <begin position="345"/>
        <end position="368"/>
    </location>
</feature>
<dbReference type="InterPro" id="IPR004158">
    <property type="entry name" value="DUF247_pln"/>
</dbReference>
<evidence type="ECO:0000313" key="3">
    <source>
        <dbReference type="Proteomes" id="UP000467840"/>
    </source>
</evidence>
<reference evidence="2 3" key="1">
    <citation type="journal article" date="2020" name="Mol. Plant">
        <title>The Chromosome-Based Rubber Tree Genome Provides New Insights into Spurge Genome Evolution and Rubber Biosynthesis.</title>
        <authorList>
            <person name="Liu J."/>
            <person name="Shi C."/>
            <person name="Shi C.C."/>
            <person name="Li W."/>
            <person name="Zhang Q.J."/>
            <person name="Zhang Y."/>
            <person name="Li K."/>
            <person name="Lu H.F."/>
            <person name="Shi C."/>
            <person name="Zhu S.T."/>
            <person name="Xiao Z.Y."/>
            <person name="Nan H."/>
            <person name="Yue Y."/>
            <person name="Zhu X.G."/>
            <person name="Wu Y."/>
            <person name="Hong X.N."/>
            <person name="Fan G.Y."/>
            <person name="Tong Y."/>
            <person name="Zhang D."/>
            <person name="Mao C.L."/>
            <person name="Liu Y.L."/>
            <person name="Hao S.J."/>
            <person name="Liu W.Q."/>
            <person name="Lv M.Q."/>
            <person name="Zhang H.B."/>
            <person name="Liu Y."/>
            <person name="Hu-Tang G.R."/>
            <person name="Wang J.P."/>
            <person name="Wang J.H."/>
            <person name="Sun Y.H."/>
            <person name="Ni S.B."/>
            <person name="Chen W.B."/>
            <person name="Zhang X.C."/>
            <person name="Jiao Y.N."/>
            <person name="Eichler E.E."/>
            <person name="Li G.H."/>
            <person name="Liu X."/>
            <person name="Gao L.Z."/>
        </authorList>
    </citation>
    <scope>NUCLEOTIDE SEQUENCE [LARGE SCALE GENOMIC DNA]</scope>
    <source>
        <strain evidence="3">cv. GT1</strain>
        <tissue evidence="2">Leaf</tissue>
    </source>
</reference>
<protein>
    <submittedName>
        <fullName evidence="2">Uncharacterized protein</fullName>
    </submittedName>
</protein>
<dbReference type="PANTHER" id="PTHR31170">
    <property type="entry name" value="BNAC04G53230D PROTEIN"/>
    <property type="match status" value="1"/>
</dbReference>
<dbReference type="Pfam" id="PF03140">
    <property type="entry name" value="DUF247"/>
    <property type="match status" value="2"/>
</dbReference>
<organism evidence="2 3">
    <name type="scientific">Hevea brasiliensis</name>
    <name type="common">Para rubber tree</name>
    <name type="synonym">Siphonia brasiliensis</name>
    <dbReference type="NCBI Taxonomy" id="3981"/>
    <lineage>
        <taxon>Eukaryota</taxon>
        <taxon>Viridiplantae</taxon>
        <taxon>Streptophyta</taxon>
        <taxon>Embryophyta</taxon>
        <taxon>Tracheophyta</taxon>
        <taxon>Spermatophyta</taxon>
        <taxon>Magnoliopsida</taxon>
        <taxon>eudicotyledons</taxon>
        <taxon>Gunneridae</taxon>
        <taxon>Pentapetalae</taxon>
        <taxon>rosids</taxon>
        <taxon>fabids</taxon>
        <taxon>Malpighiales</taxon>
        <taxon>Euphorbiaceae</taxon>
        <taxon>Crotonoideae</taxon>
        <taxon>Micrandreae</taxon>
        <taxon>Hevea</taxon>
    </lineage>
</organism>
<evidence type="ECO:0000256" key="1">
    <source>
        <dbReference type="SAM" id="Phobius"/>
    </source>
</evidence>
<keyword evidence="1" id="KW-1133">Transmembrane helix</keyword>
<dbReference type="AlphaFoldDB" id="A0A6A6LIL4"/>
<sequence length="375" mass="43210">MEVQATMVVKPEADQACGSHDLINMEDEASGSRYQTIGVTEELSDIIIHGKHLLERLDSLKQAGEKPVKTRIQRVPYMLWENKKLEKYYKPRVIAMGPIHHDGTSFEYGERMKRILAGQFMKEYALVAENLYMMIMKDLGNLKMCYVEDVLGKHTKELREVPPCHLLGLLRQATGVDFKAENKARPFITGDSPTFHSSTQLTVSGIRFKPFYGASLEISFKRGFWGILRLPPVIVDESLFLPMFLSLASYEKCPDFLNGKEVTSYIWFLDSLIHHPDDVKVLREAGILINFFGSDEEIAELFKMVAKDLVPNPDLYSNLRFEIEVHYKKKWRPRIYQLIKVSQDYWTMLKVGAFITIFLTVVQTYFALPLHKSKT</sequence>
<keyword evidence="1" id="KW-0812">Transmembrane</keyword>
<comment type="caution">
    <text evidence="2">The sequence shown here is derived from an EMBL/GenBank/DDBJ whole genome shotgun (WGS) entry which is preliminary data.</text>
</comment>
<keyword evidence="1" id="KW-0472">Membrane</keyword>
<name>A0A6A6LIL4_HEVBR</name>
<dbReference type="Proteomes" id="UP000467840">
    <property type="component" value="Chromosome 1"/>
</dbReference>
<dbReference type="PANTHER" id="PTHR31170:SF25">
    <property type="entry name" value="BNAA09G04570D PROTEIN"/>
    <property type="match status" value="1"/>
</dbReference>
<evidence type="ECO:0000313" key="2">
    <source>
        <dbReference type="EMBL" id="KAF2299459.1"/>
    </source>
</evidence>